<evidence type="ECO:0000313" key="1">
    <source>
        <dbReference type="EMBL" id="EGR32963.1"/>
    </source>
</evidence>
<dbReference type="InParanoid" id="G0QP93"/>
<name>G0QP93_ICHMU</name>
<accession>G0QP93</accession>
<reference evidence="1 2" key="1">
    <citation type="submission" date="2011-07" db="EMBL/GenBank/DDBJ databases">
        <authorList>
            <person name="Coyne R."/>
            <person name="Brami D."/>
            <person name="Johnson J."/>
            <person name="Hostetler J."/>
            <person name="Hannick L."/>
            <person name="Clark T."/>
            <person name="Cassidy-Hanley D."/>
            <person name="Inman J."/>
        </authorList>
    </citation>
    <scope>NUCLEOTIDE SEQUENCE [LARGE SCALE GENOMIC DNA]</scope>
    <source>
        <strain evidence="1 2">G5</strain>
    </source>
</reference>
<organism evidence="1 2">
    <name type="scientific">Ichthyophthirius multifiliis</name>
    <name type="common">White spot disease agent</name>
    <name type="synonym">Ich</name>
    <dbReference type="NCBI Taxonomy" id="5932"/>
    <lineage>
        <taxon>Eukaryota</taxon>
        <taxon>Sar</taxon>
        <taxon>Alveolata</taxon>
        <taxon>Ciliophora</taxon>
        <taxon>Intramacronucleata</taxon>
        <taxon>Oligohymenophorea</taxon>
        <taxon>Hymenostomatida</taxon>
        <taxon>Ophryoglenina</taxon>
        <taxon>Ichthyophthirius</taxon>
    </lineage>
</organism>
<evidence type="ECO:0000313" key="2">
    <source>
        <dbReference type="Proteomes" id="UP000008983"/>
    </source>
</evidence>
<dbReference type="EMBL" id="GL983536">
    <property type="protein sequence ID" value="EGR32963.1"/>
    <property type="molecule type" value="Genomic_DNA"/>
</dbReference>
<dbReference type="Proteomes" id="UP000008983">
    <property type="component" value="Unassembled WGS sequence"/>
</dbReference>
<sequence>MIVFSEIKEQKECTQKCKTEFPSLTNCLCDGEEFDIPESESDSCPKFCDDVKNNPPDYECQCVQNDQMIVFSEIKEQKECTQKCKTEFPSLTNCLCDGEEFDIPESESDSCPKFCDDVKKNPPDYECQCVQNDQMIVFSEIKEQKECKQKCKTEFPSLTNCLCDGEEFDIPESESDSCPKFCDDVKNNPPDYECQCVQNDQMIVFSEIKEQKECTQKCTTEFPSLTNCLCDGEEFDIPESESDSCPKFCDDVKNNPPDYECQVSFAYYCLCDGEEFDIPESESDSCPKFCDDVKKNPPDYECQCVQNDQMIVFSEIKEQKECTQKCKTEFPSLTNCLCDGEEFDIPESESDSCPKFCDDVKNNPPDYECQCIQDESLITLKDIKTSQECSIQCELQLTPTVACLCETCTDKCLQLYPIKSFCQCSGSFFERPQNFTCTQVCLENEITSQISQQCLCEESYIKISLEQSCSEQCPSPQTYCKCENGICVKCKDENAQIVLQKFCSCKENYYLDSVKKICVMENIGSQIDQCELEIFKYITQVIVIADCDLFVDQKGINYIQITDGCEPGQECVIIADLDTSGRICQDQTCQQEIKGTVFKVGESIFIHIWLKDNSYSKQLQLQKVVFKGDDIVMDYTQLCSLNTNASNANQLGNLFIQCELMEPAQEATLQVSLLVQPTGRVRRLNTENQKQKKNFYFAVFGKKKSTNAVSDKQQETQQLSKYSLLIEYYLIIFCILQAIIY</sequence>
<dbReference type="AlphaFoldDB" id="G0QP93"/>
<dbReference type="RefSeq" id="XP_004036949.1">
    <property type="nucleotide sequence ID" value="XM_004036901.1"/>
</dbReference>
<proteinExistence type="predicted"/>
<gene>
    <name evidence="1" type="ORF">IMG5_065500</name>
</gene>
<dbReference type="OMA" id="GPTPLIC"/>
<dbReference type="GeneID" id="14909132"/>
<protein>
    <submittedName>
        <fullName evidence="1">Uncharacterized protein</fullName>
    </submittedName>
</protein>
<keyword evidence="2" id="KW-1185">Reference proteome</keyword>